<dbReference type="RefSeq" id="WP_214537690.1">
    <property type="nucleotide sequence ID" value="NZ_JAHFVK010000003.1"/>
</dbReference>
<comment type="caution">
    <text evidence="3">The sequence shown here is derived from an EMBL/GenBank/DDBJ whole genome shotgun (WGS) entry which is preliminary data.</text>
</comment>
<dbReference type="SUPFAM" id="SSF141371">
    <property type="entry name" value="PilZ domain-like"/>
    <property type="match status" value="1"/>
</dbReference>
<gene>
    <name evidence="3" type="ORF">KK137_16040</name>
</gene>
<evidence type="ECO:0000313" key="4">
    <source>
        <dbReference type="Proteomes" id="UP000811255"/>
    </source>
</evidence>
<feature type="domain" description="PilZ" evidence="2">
    <location>
        <begin position="14"/>
        <end position="94"/>
    </location>
</feature>
<proteinExistence type="predicted"/>
<keyword evidence="4" id="KW-1185">Reference proteome</keyword>
<dbReference type="Proteomes" id="UP000811255">
    <property type="component" value="Unassembled WGS sequence"/>
</dbReference>
<feature type="region of interest" description="Disordered" evidence="1">
    <location>
        <begin position="101"/>
        <end position="129"/>
    </location>
</feature>
<protein>
    <submittedName>
        <fullName evidence="3">PilZ domain-containing protein</fullName>
    </submittedName>
</protein>
<name>A0ABS5WBK5_9SPHN</name>
<reference evidence="3 4" key="1">
    <citation type="submission" date="2021-05" db="EMBL/GenBank/DDBJ databases">
        <title>Croceibacterium sp. LX-88 genome sequence.</title>
        <authorList>
            <person name="Luo X."/>
        </authorList>
    </citation>
    <scope>NUCLEOTIDE SEQUENCE [LARGE SCALE GENOMIC DNA]</scope>
    <source>
        <strain evidence="3 4">LX-88</strain>
    </source>
</reference>
<dbReference type="Pfam" id="PF07238">
    <property type="entry name" value="PilZ"/>
    <property type="match status" value="1"/>
</dbReference>
<dbReference type="EMBL" id="JAHFVK010000003">
    <property type="protein sequence ID" value="MBT2135849.1"/>
    <property type="molecule type" value="Genomic_DNA"/>
</dbReference>
<evidence type="ECO:0000256" key="1">
    <source>
        <dbReference type="SAM" id="MobiDB-lite"/>
    </source>
</evidence>
<accession>A0ABS5WBK5</accession>
<evidence type="ECO:0000313" key="3">
    <source>
        <dbReference type="EMBL" id="MBT2135849.1"/>
    </source>
</evidence>
<dbReference type="Gene3D" id="2.40.10.220">
    <property type="entry name" value="predicted glycosyltransferase like domains"/>
    <property type="match status" value="1"/>
</dbReference>
<organism evidence="3 4">
    <name type="scientific">Croceibacterium selenioxidans</name>
    <dbReference type="NCBI Taxonomy" id="2838833"/>
    <lineage>
        <taxon>Bacteria</taxon>
        <taxon>Pseudomonadati</taxon>
        <taxon>Pseudomonadota</taxon>
        <taxon>Alphaproteobacteria</taxon>
        <taxon>Sphingomonadales</taxon>
        <taxon>Erythrobacteraceae</taxon>
        <taxon>Croceibacterium</taxon>
    </lineage>
</organism>
<evidence type="ECO:0000259" key="2">
    <source>
        <dbReference type="Pfam" id="PF07238"/>
    </source>
</evidence>
<dbReference type="InterPro" id="IPR009875">
    <property type="entry name" value="PilZ_domain"/>
</dbReference>
<sequence length="129" mass="13752">MGQEQAKAAATWVERRGSERVPVSGVVHLQTAGGDWRGNICDLSETGARVEISNPPPVGATALLKWDGLELFSRIVWVKDDGCGVMFDKPISIAVVENARGDTSVRTGPPANLGNIPYGKKRRGLAPNS</sequence>
<feature type="compositionally biased region" description="Basic residues" evidence="1">
    <location>
        <begin position="119"/>
        <end position="129"/>
    </location>
</feature>